<comment type="caution">
    <text evidence="2">The sequence shown here is derived from an EMBL/GenBank/DDBJ whole genome shotgun (WGS) entry which is preliminary data.</text>
</comment>
<evidence type="ECO:0000313" key="2">
    <source>
        <dbReference type="EMBL" id="KAI1884053.1"/>
    </source>
</evidence>
<accession>A0A8T3CG57</accession>
<evidence type="ECO:0000256" key="1">
    <source>
        <dbReference type="SAM" id="SignalP"/>
    </source>
</evidence>
<dbReference type="EMBL" id="JAERUA010000022">
    <property type="protein sequence ID" value="KAI1884053.1"/>
    <property type="molecule type" value="Genomic_DNA"/>
</dbReference>
<proteinExistence type="predicted"/>
<organism evidence="2 3">
    <name type="scientific">Albula goreensis</name>
    <dbReference type="NCBI Taxonomy" id="1534307"/>
    <lineage>
        <taxon>Eukaryota</taxon>
        <taxon>Metazoa</taxon>
        <taxon>Chordata</taxon>
        <taxon>Craniata</taxon>
        <taxon>Vertebrata</taxon>
        <taxon>Euteleostomi</taxon>
        <taxon>Actinopterygii</taxon>
        <taxon>Neopterygii</taxon>
        <taxon>Teleostei</taxon>
        <taxon>Albuliformes</taxon>
        <taxon>Albulidae</taxon>
        <taxon>Albula</taxon>
    </lineage>
</organism>
<dbReference type="Proteomes" id="UP000829720">
    <property type="component" value="Unassembled WGS sequence"/>
</dbReference>
<gene>
    <name evidence="2" type="ORF">AGOR_G00222430</name>
</gene>
<sequence>MTSLPLNFLFSCACYLAVQTCGMLCLVRKHYVLHTGESLPPRSARWCRKYEDYDWSSVANRATHVSGSSRVDVPRGVLPSPGPCESFFKYLVSVGTRCLNVFHMEEEVLKFLTAGTHLGGSDLVFQLENYFYRRKSDGSISPIPCTSTRDLEPVANDREPISCPNFCRSLTGLEP</sequence>
<evidence type="ECO:0000313" key="3">
    <source>
        <dbReference type="Proteomes" id="UP000829720"/>
    </source>
</evidence>
<feature type="signal peptide" evidence="1">
    <location>
        <begin position="1"/>
        <end position="20"/>
    </location>
</feature>
<feature type="chain" id="PRO_5035918571" evidence="1">
    <location>
        <begin position="21"/>
        <end position="175"/>
    </location>
</feature>
<keyword evidence="3" id="KW-1185">Reference proteome</keyword>
<dbReference type="AlphaFoldDB" id="A0A8T3CG57"/>
<protein>
    <submittedName>
        <fullName evidence="2">Uncharacterized protein</fullName>
    </submittedName>
</protein>
<name>A0A8T3CG57_9TELE</name>
<reference evidence="2" key="1">
    <citation type="submission" date="2021-01" db="EMBL/GenBank/DDBJ databases">
        <authorList>
            <person name="Zahm M."/>
            <person name="Roques C."/>
            <person name="Cabau C."/>
            <person name="Klopp C."/>
            <person name="Donnadieu C."/>
            <person name="Jouanno E."/>
            <person name="Lampietro C."/>
            <person name="Louis A."/>
            <person name="Herpin A."/>
            <person name="Echchiki A."/>
            <person name="Berthelot C."/>
            <person name="Parey E."/>
            <person name="Roest-Crollius H."/>
            <person name="Braasch I."/>
            <person name="Postlethwait J."/>
            <person name="Bobe J."/>
            <person name="Montfort J."/>
            <person name="Bouchez O."/>
            <person name="Begum T."/>
            <person name="Mejri S."/>
            <person name="Adams A."/>
            <person name="Chen W.-J."/>
            <person name="Guiguen Y."/>
        </authorList>
    </citation>
    <scope>NUCLEOTIDE SEQUENCE</scope>
    <source>
        <tissue evidence="2">Blood</tissue>
    </source>
</reference>
<keyword evidence="1" id="KW-0732">Signal</keyword>
<dbReference type="OrthoDB" id="10391885at2759"/>